<dbReference type="InterPro" id="IPR036116">
    <property type="entry name" value="FN3_sf"/>
</dbReference>
<dbReference type="InterPro" id="IPR050991">
    <property type="entry name" value="ECM_Regulatory_Proteins"/>
</dbReference>
<keyword evidence="11 16" id="KW-1015">Disulfide bond</keyword>
<evidence type="ECO:0000256" key="6">
    <source>
        <dbReference type="ARBA" id="ARBA00022729"/>
    </source>
</evidence>
<dbReference type="InterPro" id="IPR000742">
    <property type="entry name" value="EGF"/>
</dbReference>
<dbReference type="InterPro" id="IPR002181">
    <property type="entry name" value="Fibrinogen_a/b/g_C_dom"/>
</dbReference>
<comment type="caution">
    <text evidence="16">Lacks conserved residue(s) required for the propagation of feature annotation.</text>
</comment>
<feature type="disulfide bond" evidence="16">
    <location>
        <begin position="394"/>
        <end position="403"/>
    </location>
</feature>
<evidence type="ECO:0000256" key="5">
    <source>
        <dbReference type="ARBA" id="ARBA00022536"/>
    </source>
</evidence>
<dbReference type="FunFam" id="2.60.40.10:FF:000611">
    <property type="entry name" value="Tenascin C"/>
    <property type="match status" value="1"/>
</dbReference>
<dbReference type="GO" id="GO:0098966">
    <property type="term" value="C:perisynaptic extracellular matrix"/>
    <property type="evidence" value="ECO:0007669"/>
    <property type="project" value="TreeGrafter"/>
</dbReference>
<gene>
    <name evidence="20" type="primary">TNC</name>
</gene>
<accession>A0A9L0J0N8</accession>
<dbReference type="Gene3D" id="2.10.25.10">
    <property type="entry name" value="Laminin"/>
    <property type="match status" value="14"/>
</dbReference>
<feature type="domain" description="Fibronectin type-III" evidence="18">
    <location>
        <begin position="1343"/>
        <end position="1431"/>
    </location>
</feature>
<dbReference type="Gene3D" id="2.60.40.10">
    <property type="entry name" value="Immunoglobulins"/>
    <property type="match status" value="9"/>
</dbReference>
<dbReference type="Pfam" id="PF00147">
    <property type="entry name" value="Fibrinogen_C"/>
    <property type="match status" value="1"/>
</dbReference>
<keyword evidence="9" id="KW-0654">Proteoglycan</keyword>
<feature type="domain" description="EGF-like" evidence="17">
    <location>
        <begin position="280"/>
        <end position="311"/>
    </location>
</feature>
<dbReference type="CDD" id="cd00087">
    <property type="entry name" value="FReD"/>
    <property type="match status" value="1"/>
</dbReference>
<dbReference type="FunFam" id="2.20.25.10:FF:000006">
    <property type="entry name" value="Tenascin C"/>
    <property type="match status" value="1"/>
</dbReference>
<keyword evidence="4" id="KW-0272">Extracellular matrix</keyword>
<dbReference type="PROSITE" id="PS50026">
    <property type="entry name" value="EGF_3"/>
    <property type="match status" value="2"/>
</dbReference>
<dbReference type="FunFam" id="2.60.40.10:FF:000274">
    <property type="entry name" value="Tenascin C"/>
    <property type="match status" value="1"/>
</dbReference>
<comment type="similarity">
    <text evidence="2">Belongs to the tenascin family.</text>
</comment>
<dbReference type="SUPFAM" id="SSF49265">
    <property type="entry name" value="Fibronectin type III"/>
    <property type="match status" value="6"/>
</dbReference>
<keyword evidence="21" id="KW-1185">Reference proteome</keyword>
<dbReference type="PROSITE" id="PS01186">
    <property type="entry name" value="EGF_2"/>
    <property type="match status" value="7"/>
</dbReference>
<dbReference type="GO" id="GO:0007155">
    <property type="term" value="P:cell adhesion"/>
    <property type="evidence" value="ECO:0007669"/>
    <property type="project" value="UniProtKB-KW"/>
</dbReference>
<dbReference type="Pfam" id="PF23106">
    <property type="entry name" value="EGF_Teneurin"/>
    <property type="match status" value="6"/>
</dbReference>
<dbReference type="PROSITE" id="PS51406">
    <property type="entry name" value="FIBRINOGEN_C_2"/>
    <property type="match status" value="1"/>
</dbReference>
<evidence type="ECO:0000256" key="1">
    <source>
        <dbReference type="ARBA" id="ARBA00004498"/>
    </source>
</evidence>
<evidence type="ECO:0000256" key="11">
    <source>
        <dbReference type="ARBA" id="ARBA00023157"/>
    </source>
</evidence>
<dbReference type="SMART" id="SM00181">
    <property type="entry name" value="EGF"/>
    <property type="match status" value="14"/>
</dbReference>
<keyword evidence="5 16" id="KW-0245">EGF-like domain</keyword>
<dbReference type="SMART" id="SM00186">
    <property type="entry name" value="FBG"/>
    <property type="match status" value="1"/>
</dbReference>
<dbReference type="PROSITE" id="PS00022">
    <property type="entry name" value="EGF_1"/>
    <property type="match status" value="6"/>
</dbReference>
<feature type="domain" description="Fibronectin type-III" evidence="18">
    <location>
        <begin position="805"/>
        <end position="894"/>
    </location>
</feature>
<evidence type="ECO:0000256" key="10">
    <source>
        <dbReference type="ARBA" id="ARBA00023054"/>
    </source>
</evidence>
<dbReference type="Pfam" id="PF25024">
    <property type="entry name" value="EGF_TEN"/>
    <property type="match status" value="1"/>
</dbReference>
<dbReference type="FunFam" id="2.60.40.10:FF:000207">
    <property type="entry name" value="Tenascin C"/>
    <property type="match status" value="1"/>
</dbReference>
<dbReference type="CDD" id="cd00063">
    <property type="entry name" value="FN3"/>
    <property type="match status" value="9"/>
</dbReference>
<feature type="domain" description="Fibronectin type-III" evidence="18">
    <location>
        <begin position="1256"/>
        <end position="1342"/>
    </location>
</feature>
<evidence type="ECO:0000259" key="17">
    <source>
        <dbReference type="PROSITE" id="PS50026"/>
    </source>
</evidence>
<dbReference type="PANTHER" id="PTHR46708">
    <property type="entry name" value="TENASCIN"/>
    <property type="match status" value="1"/>
</dbReference>
<dbReference type="Gene3D" id="2.20.25.10">
    <property type="match status" value="1"/>
</dbReference>
<dbReference type="InterPro" id="IPR014716">
    <property type="entry name" value="Fibrinogen_a/b/g_C_1"/>
</dbReference>
<evidence type="ECO:0000259" key="18">
    <source>
        <dbReference type="PROSITE" id="PS50853"/>
    </source>
</evidence>
<evidence type="ECO:0000256" key="4">
    <source>
        <dbReference type="ARBA" id="ARBA00022530"/>
    </source>
</evidence>
<feature type="disulfide bond" evidence="16">
    <location>
        <begin position="284"/>
        <end position="294"/>
    </location>
</feature>
<evidence type="ECO:0000259" key="19">
    <source>
        <dbReference type="PROSITE" id="PS51406"/>
    </source>
</evidence>
<dbReference type="SUPFAM" id="SSF56496">
    <property type="entry name" value="Fibrinogen C-terminal domain-like"/>
    <property type="match status" value="1"/>
</dbReference>
<dbReference type="InterPro" id="IPR003961">
    <property type="entry name" value="FN3_dom"/>
</dbReference>
<dbReference type="CDD" id="cd00054">
    <property type="entry name" value="EGF_CA"/>
    <property type="match status" value="3"/>
</dbReference>
<evidence type="ECO:0000256" key="12">
    <source>
        <dbReference type="ARBA" id="ARBA00023180"/>
    </source>
</evidence>
<organism evidence="20 21">
    <name type="scientific">Equus asinus</name>
    <name type="common">Donkey</name>
    <name type="synonym">Equus africanus asinus</name>
    <dbReference type="NCBI Taxonomy" id="9793"/>
    <lineage>
        <taxon>Eukaryota</taxon>
        <taxon>Metazoa</taxon>
        <taxon>Chordata</taxon>
        <taxon>Craniata</taxon>
        <taxon>Vertebrata</taxon>
        <taxon>Euteleostomi</taxon>
        <taxon>Mammalia</taxon>
        <taxon>Eutheria</taxon>
        <taxon>Laurasiatheria</taxon>
        <taxon>Perissodactyla</taxon>
        <taxon>Equidae</taxon>
        <taxon>Equus</taxon>
    </lineage>
</organism>
<dbReference type="SMART" id="SM00060">
    <property type="entry name" value="FN3"/>
    <property type="match status" value="9"/>
</dbReference>
<dbReference type="Ensembl" id="ENSEAST00005068346.1">
    <property type="protein sequence ID" value="ENSEASP00005042875.1"/>
    <property type="gene ID" value="ENSEASG00005022621.2"/>
</dbReference>
<evidence type="ECO:0000256" key="7">
    <source>
        <dbReference type="ARBA" id="ARBA00022737"/>
    </source>
</evidence>
<reference evidence="20" key="3">
    <citation type="submission" date="2025-09" db="UniProtKB">
        <authorList>
            <consortium name="Ensembl"/>
        </authorList>
    </citation>
    <scope>IDENTIFICATION</scope>
</reference>
<feature type="domain" description="Fibronectin type-III" evidence="18">
    <location>
        <begin position="1166"/>
        <end position="1255"/>
    </location>
</feature>
<dbReference type="GO" id="GO:0009611">
    <property type="term" value="P:response to wounding"/>
    <property type="evidence" value="ECO:0007669"/>
    <property type="project" value="UniProtKB-ARBA"/>
</dbReference>
<dbReference type="NCBIfam" id="NF040941">
    <property type="entry name" value="GGGWT_bact"/>
    <property type="match status" value="1"/>
</dbReference>
<dbReference type="GO" id="GO:0030155">
    <property type="term" value="P:regulation of cell adhesion"/>
    <property type="evidence" value="ECO:0007669"/>
    <property type="project" value="TreeGrafter"/>
</dbReference>
<dbReference type="FunFam" id="2.60.40.10:FF:000293">
    <property type="entry name" value="Tenascin C"/>
    <property type="match status" value="1"/>
</dbReference>
<dbReference type="FunFam" id="2.60.40.10:FF:000162">
    <property type="entry name" value="Tenascin C"/>
    <property type="match status" value="1"/>
</dbReference>
<dbReference type="Pfam" id="PF00041">
    <property type="entry name" value="fn3"/>
    <property type="match status" value="9"/>
</dbReference>
<feature type="domain" description="EGF-like" evidence="17">
    <location>
        <begin position="373"/>
        <end position="404"/>
    </location>
</feature>
<dbReference type="PROSITE" id="PS50853">
    <property type="entry name" value="FN3"/>
    <property type="match status" value="8"/>
</dbReference>
<evidence type="ECO:0000313" key="20">
    <source>
        <dbReference type="Ensembl" id="ENSEASP00005042875.1"/>
    </source>
</evidence>
<reference evidence="20" key="2">
    <citation type="submission" date="2025-08" db="UniProtKB">
        <authorList>
            <consortium name="Ensembl"/>
        </authorList>
    </citation>
    <scope>IDENTIFICATION</scope>
</reference>
<feature type="domain" description="Fibronectin type-III" evidence="18">
    <location>
        <begin position="895"/>
        <end position="987"/>
    </location>
</feature>
<dbReference type="GeneTree" id="ENSGT00940000155188"/>
<evidence type="ECO:0000313" key="21">
    <source>
        <dbReference type="Proteomes" id="UP000694387"/>
    </source>
</evidence>
<keyword evidence="6" id="KW-0732">Signal</keyword>
<evidence type="ECO:0000256" key="2">
    <source>
        <dbReference type="ARBA" id="ARBA00008673"/>
    </source>
</evidence>
<dbReference type="InterPro" id="IPR036056">
    <property type="entry name" value="Fibrinogen-like_C"/>
</dbReference>
<evidence type="ECO:0000256" key="15">
    <source>
        <dbReference type="ARBA" id="ARBA00080298"/>
    </source>
</evidence>
<feature type="disulfide bond" evidence="16">
    <location>
        <begin position="377"/>
        <end position="387"/>
    </location>
</feature>
<evidence type="ECO:0000256" key="16">
    <source>
        <dbReference type="PROSITE-ProRule" id="PRU00076"/>
    </source>
</evidence>
<evidence type="ECO:0000256" key="9">
    <source>
        <dbReference type="ARBA" id="ARBA00022974"/>
    </source>
</evidence>
<evidence type="ECO:0000256" key="3">
    <source>
        <dbReference type="ARBA" id="ARBA00022525"/>
    </source>
</evidence>
<comment type="subcellular location">
    <subcellularLocation>
        <location evidence="1">Secreted</location>
        <location evidence="1">Extracellular space</location>
        <location evidence="1">Extracellular matrix</location>
    </subcellularLocation>
</comment>
<dbReference type="FunFam" id="2.60.40.10:FF:000099">
    <property type="entry name" value="Fibronectin 1"/>
    <property type="match status" value="1"/>
</dbReference>
<dbReference type="InterPro" id="IPR013783">
    <property type="entry name" value="Ig-like_fold"/>
</dbReference>
<dbReference type="GO" id="GO:0005615">
    <property type="term" value="C:extracellular space"/>
    <property type="evidence" value="ECO:0007669"/>
    <property type="project" value="TreeGrafter"/>
</dbReference>
<keyword evidence="8" id="KW-0130">Cell adhesion</keyword>
<evidence type="ECO:0000256" key="14">
    <source>
        <dbReference type="ARBA" id="ARBA00079678"/>
    </source>
</evidence>
<dbReference type="PANTHER" id="PTHR46708:SF1">
    <property type="entry name" value="TENASCIN"/>
    <property type="match status" value="1"/>
</dbReference>
<dbReference type="Gene3D" id="3.90.215.10">
    <property type="entry name" value="Gamma Fibrinogen, chain A, domain 1"/>
    <property type="match status" value="1"/>
</dbReference>
<feature type="domain" description="Fibronectin type-III" evidence="18">
    <location>
        <begin position="988"/>
        <end position="1076"/>
    </location>
</feature>
<dbReference type="FunFam" id="2.60.40.10:FF:000529">
    <property type="entry name" value="Tenascin C"/>
    <property type="match status" value="1"/>
</dbReference>
<dbReference type="FunFam" id="3.90.215.10:FF:000001">
    <property type="entry name" value="Tenascin isoform 1"/>
    <property type="match status" value="1"/>
</dbReference>
<protein>
    <recommendedName>
        <fullName evidence="13">Tenascin</fullName>
    </recommendedName>
    <alternativeName>
        <fullName evidence="14">Hexabrachion</fullName>
    </alternativeName>
    <alternativeName>
        <fullName evidence="15">Tenascin-C</fullName>
    </alternativeName>
</protein>
<keyword evidence="7" id="KW-0677">Repeat</keyword>
<dbReference type="Proteomes" id="UP000694387">
    <property type="component" value="Chromosome 10"/>
</dbReference>
<feature type="domain" description="Fibrinogen C-terminal" evidence="19">
    <location>
        <begin position="1429"/>
        <end position="1644"/>
    </location>
</feature>
<evidence type="ECO:0000256" key="13">
    <source>
        <dbReference type="ARBA" id="ARBA00069274"/>
    </source>
</evidence>
<name>A0A9L0J0N8_EQUAS</name>
<feature type="domain" description="Fibronectin type-III" evidence="18">
    <location>
        <begin position="1077"/>
        <end position="1165"/>
    </location>
</feature>
<evidence type="ECO:0000256" key="8">
    <source>
        <dbReference type="ARBA" id="ARBA00022889"/>
    </source>
</evidence>
<reference evidence="20 21" key="1">
    <citation type="journal article" date="2020" name="Nat. Commun.">
        <title>Donkey genomes provide new insights into domestication and selection for coat color.</title>
        <authorList>
            <person name="Wang"/>
            <person name="C."/>
            <person name="Li"/>
            <person name="H."/>
            <person name="Guo"/>
            <person name="Y."/>
            <person name="Huang"/>
            <person name="J."/>
            <person name="Sun"/>
            <person name="Y."/>
            <person name="Min"/>
            <person name="J."/>
            <person name="Wang"/>
            <person name="J."/>
            <person name="Fang"/>
            <person name="X."/>
            <person name="Zhao"/>
            <person name="Z."/>
            <person name="Wang"/>
            <person name="S."/>
            <person name="Zhang"/>
            <person name="Y."/>
            <person name="Liu"/>
            <person name="Q."/>
            <person name="Jiang"/>
            <person name="Q."/>
            <person name="Wang"/>
            <person name="X."/>
            <person name="Guo"/>
            <person name="Y."/>
            <person name="Yang"/>
            <person name="C."/>
            <person name="Wang"/>
            <person name="Y."/>
            <person name="Tian"/>
            <person name="F."/>
            <person name="Zhuang"/>
            <person name="G."/>
            <person name="Fan"/>
            <person name="Y."/>
            <person name="Gao"/>
            <person name="Q."/>
            <person name="Li"/>
            <person name="Y."/>
            <person name="Ju"/>
            <person name="Z."/>
            <person name="Li"/>
            <person name="J."/>
            <person name="Li"/>
            <person name="R."/>
            <person name="Hou"/>
            <person name="M."/>
            <person name="Yang"/>
            <person name="G."/>
            <person name="Liu"/>
            <person name="G."/>
            <person name="Liu"/>
            <person name="W."/>
            <person name="Guo"/>
            <person name="J."/>
            <person name="Pan"/>
            <person name="S."/>
            <person name="Fan"/>
            <person name="G."/>
            <person name="Zhang"/>
            <person name="W."/>
            <person name="Zhang"/>
            <person name="R."/>
            <person name="Yu"/>
            <person name="J."/>
            <person name="Zhang"/>
            <person name="X."/>
            <person name="Yin"/>
            <person name="Q."/>
            <person name="Ji"/>
            <person name="C."/>
            <person name="Jin"/>
            <person name="Y."/>
            <person name="Yue"/>
            <person name="G."/>
            <person name="Liu"/>
            <person name="M."/>
            <person name="Xu"/>
            <person name="J."/>
            <person name="Liu"/>
            <person name="S."/>
            <person name="Jordana"/>
            <person name="J."/>
            <person name="Noce"/>
            <person name="A."/>
            <person name="Amills"/>
            <person name="M."/>
            <person name="Wu"/>
            <person name="D.D."/>
            <person name="Li"/>
            <person name="S."/>
            <person name="Zhou"/>
            <person name="X. and Zhong"/>
            <person name="J."/>
        </authorList>
    </citation>
    <scope>NUCLEOTIDE SEQUENCE [LARGE SCALE GENOMIC DNA]</scope>
</reference>
<feature type="disulfide bond" evidence="16">
    <location>
        <begin position="301"/>
        <end position="310"/>
    </location>
</feature>
<proteinExistence type="inferred from homology"/>
<dbReference type="FunFam" id="2.60.40.10:FF:000398">
    <property type="entry name" value="Tenascin C"/>
    <property type="match status" value="1"/>
</dbReference>
<dbReference type="FunFam" id="2.10.25.10:FF:000001">
    <property type="entry name" value="Tenascin C"/>
    <property type="match status" value="14"/>
</dbReference>
<dbReference type="FunFam" id="2.60.40.10:FF:000201">
    <property type="entry name" value="Tenascin C"/>
    <property type="match status" value="1"/>
</dbReference>
<keyword evidence="12" id="KW-0325">Glycoprotein</keyword>
<feature type="domain" description="Fibronectin type-III" evidence="18">
    <location>
        <begin position="625"/>
        <end position="715"/>
    </location>
</feature>
<keyword evidence="3" id="KW-0964">Secreted</keyword>
<sequence>MGAMTRLLAGIFLALLALSTEGGVLKKVIRHKRESGVNISLPEENQPVVFNHVYNIKLPMGSQCSVDLESGSGEKDLAPPLAPSESFQEHTVDGNNQIVFTHRINIPRRACGCAAAPDVKELLSRLEELENLVSSLREQCTTGAGCCLQPAEGRLDTRPFCSGRGNFSAEGCGCVCEPGWKGPNCSEPECPGNCHLRGQCLDGQCLCDEGFTGEDCSQLACPSDCNDQGKCVNGVCICFEGYAGADCSQEVCPVPCSAEHGRCVDGQCVCQDGFAGEDCNEPLCLNNCNNRGRCVENECVCDAGFTGEDCSELICPKDCFDRGRCINGTCYCEEGFTGEDCGQLTCPNACRSQGRCEEGQCVCDEGFAGVDCGEKRCLADCHNHGRCVDGQCECDDGYTGADCGELQCPNGCSGHGRCVNGQCVCDEGYTGEDCAQLRCPSDCNSRGRCVQGKCVCEQGFQGYDCSEMSCPHDCHQHGRCVNGMCICDDGYTGEDCRELRCPRDCSHRGRCVDGRCVCEDGFTGPDCAELSCPSDCHGQGRCVNGQCVCHEGFTGKDCKERRCPSDCHGRGRCVDGQCICQEGFTAPDCGQRSCPNDCSNWGQCVAGRCICNEGYTGEDCSEVSPPKDLIVTEVTEETVNLAWDNEMRVTEYLVTYTPTHEGGLEMQFRVPGNQTSTIIQELEPGVEYFIRVFAILENKKSIPVSARVATYLPAPEGLKFKSIKETSVEVEWDPLDIAFETWEIIFRNMNKEDEGEITKSLRRPETTYRQTGLAPGQEYEISLHIVKNNTRGPGLKRVTTTRLDAPSQIEVKDVTDTTALITWFKPLAEIDGIELTYGVKDVPGDRTTIDLTQDENQYSIGNLKPDTEYEVSLISRRGDMSSNPSKETFTTGLDAPRNLRRVSQTDNSITLEWRNGKAAIDNYRIKYAPISGGDHAEVEVPRSPQATTKTTLTGLRPGTEYGIGVSAVKGDKESDPATINAATDLDAPKDLRVSETADSSLTLVWRTPSAKFDHYRLNYSLPSGQPVEVRLPKATTSYVLRGLEPGQEYPILLTSEKGRHKSKPARVTASTEAEPEVDNLLVSDATPDGFRLSWTADEGVFDSFVLKIRDTKKQSEPLEITLLAPERTRDITGLREATEYEIELYGISNGRRSQPVSAIATTAMGSPKEIIFSDITENSATVSWMAPTAQVESFRITYVPIAGGTPSVVTVDGTKTQTRLVKLLPGAEYLVSVIAMKGFEESEPVSGSFTTALDGPSGLVTANITDSEALAIWQPAIAPVDSYVISYTGERVPEITRTVSGNTVEYALTGLEPATEYTLRIFAEQGPQKSSVITTKFTTDLDSPRDLTATEVQSETALLTWRPPRASVTGYLLVYESVDGTVKEVILGPDTTSYSLAELSPSTHYTVKIQALNGPLRSKLVQTFFTTVGLLYPFPRDCSQAMLNGDTTSGLYTIYLNGDKAQPLEVFCDMTSDGGGWIVFLRRKNGREDFYRNWKAYATGFGDRREEFWLGLDNLNKITSQGQYELRVDLRDHGKSAYAVYDRFSVGDAKTRYKLKVEGYSGTAGDSMAYHNGRSFSTYDKDTDSAITNCALSYKGAFWYKNCHRVNLMGRYGDNNHSQGVNWFHWKGHEYSIQFAEMKLRPSNFRNLEGRRKRA</sequence>
<keyword evidence="10" id="KW-0175">Coiled coil</keyword>